<feature type="binding site" evidence="7">
    <location>
        <position position="38"/>
    </location>
    <ligand>
        <name>3-phosphoshikimate</name>
        <dbReference type="ChEBI" id="CHEBI:145989"/>
    </ligand>
</feature>
<dbReference type="EMBL" id="CP003345">
    <property type="protein sequence ID" value="AFM05112.1"/>
    <property type="molecule type" value="Genomic_DNA"/>
</dbReference>
<dbReference type="InterPro" id="IPR013792">
    <property type="entry name" value="RNA3'P_cycl/enolpyr_Trfase_a/b"/>
</dbReference>
<dbReference type="OrthoDB" id="9809920at2"/>
<dbReference type="NCBIfam" id="TIGR01356">
    <property type="entry name" value="aroA"/>
    <property type="match status" value="1"/>
</dbReference>
<feature type="binding site" evidence="7">
    <location>
        <position position="33"/>
    </location>
    <ligand>
        <name>phosphoenolpyruvate</name>
        <dbReference type="ChEBI" id="CHEBI:58702"/>
    </ligand>
</feature>
<dbReference type="HAMAP" id="MF_00210">
    <property type="entry name" value="EPSP_synth"/>
    <property type="match status" value="1"/>
</dbReference>
<dbReference type="GO" id="GO:0005737">
    <property type="term" value="C:cytoplasm"/>
    <property type="evidence" value="ECO:0007669"/>
    <property type="project" value="UniProtKB-SubCell"/>
</dbReference>
<dbReference type="InterPro" id="IPR001986">
    <property type="entry name" value="Enolpyruvate_Tfrase_dom"/>
</dbReference>
<dbReference type="Proteomes" id="UP000006054">
    <property type="component" value="Chromosome"/>
</dbReference>
<feature type="binding site" evidence="7">
    <location>
        <position position="424"/>
    </location>
    <ligand>
        <name>phosphoenolpyruvate</name>
        <dbReference type="ChEBI" id="CHEBI:58702"/>
    </ligand>
</feature>
<feature type="active site" description="Proton acceptor" evidence="7">
    <location>
        <position position="325"/>
    </location>
</feature>
<feature type="binding site" evidence="7">
    <location>
        <position position="181"/>
    </location>
    <ligand>
        <name>3-phosphoshikimate</name>
        <dbReference type="ChEBI" id="CHEBI:145989"/>
    </ligand>
</feature>
<dbReference type="AlphaFoldDB" id="I4AMC7"/>
<feature type="binding site" evidence="7">
    <location>
        <position position="209"/>
    </location>
    <ligand>
        <name>3-phosphoshikimate</name>
        <dbReference type="ChEBI" id="CHEBI:145989"/>
    </ligand>
</feature>
<feature type="binding site" evidence="7">
    <location>
        <position position="34"/>
    </location>
    <ligand>
        <name>3-phosphoshikimate</name>
        <dbReference type="ChEBI" id="CHEBI:145989"/>
    </ligand>
</feature>
<feature type="binding site" evidence="7">
    <location>
        <position position="183"/>
    </location>
    <ligand>
        <name>phosphoenolpyruvate</name>
        <dbReference type="ChEBI" id="CHEBI:58702"/>
    </ligand>
</feature>
<keyword evidence="5 7" id="KW-0057">Aromatic amino acid biosynthesis</keyword>
<proteinExistence type="inferred from homology"/>
<sequence>MSVSPSPFLVLPSLHISSPKLNLDGEIFLPSSKSESNRALIIEALCEKKCSLMNLSEARDTKILQNLLNKFREIENQEEYLQSNIKGRNTNDVSLDLTLDVQDAGTTMRFLTAFCTIKNHPTLLKGTDRMHQRPIKELVLALRELGAQITYENEDGFPPLFIHGFSPESQTQNISIQGNISSQYISAVLMIAPLLPKGILLEIIPPVSSEPYIKMTLELMQHFGILHSWTENRIIIPHQQYSSNQYKIESDWSAASYWYSMAAICSKSELFLKGLREKSWQGDNRIVKMMKGLGIRTHYEKEGVRLQKTSSRRSPFKYDFTPCPDLAQTMAVLCAALGVEANMTGLHSLKIKETDRLTALKIELAKFGAEIEIINDNELHIPICELHAPTEPLQTYHDHRMAMAFAPLALLFPITIESPEVVQKSYPSFWEDMEKMGFRVK</sequence>
<dbReference type="PIRSF" id="PIRSF000505">
    <property type="entry name" value="EPSPS"/>
    <property type="match status" value="1"/>
</dbReference>
<keyword evidence="3 7" id="KW-0028">Amino-acid biosynthesis</keyword>
<feature type="binding site" evidence="7">
    <location>
        <position position="356"/>
    </location>
    <ligand>
        <name>phosphoenolpyruvate</name>
        <dbReference type="ChEBI" id="CHEBI:58702"/>
    </ligand>
</feature>
<dbReference type="STRING" id="880071.Fleli_2759"/>
<dbReference type="KEGG" id="fli:Fleli_2759"/>
<comment type="subcellular location">
    <subcellularLocation>
        <location evidence="7">Cytoplasm</location>
    </subcellularLocation>
</comment>
<name>I4AMC7_BERLS</name>
<reference evidence="10" key="1">
    <citation type="submission" date="2012-06" db="EMBL/GenBank/DDBJ databases">
        <title>The complete genome of Flexibacter litoralis DSM 6794.</title>
        <authorList>
            <person name="Lucas S."/>
            <person name="Copeland A."/>
            <person name="Lapidus A."/>
            <person name="Glavina del Rio T."/>
            <person name="Dalin E."/>
            <person name="Tice H."/>
            <person name="Bruce D."/>
            <person name="Goodwin L."/>
            <person name="Pitluck S."/>
            <person name="Peters L."/>
            <person name="Ovchinnikova G."/>
            <person name="Lu M."/>
            <person name="Kyrpides N."/>
            <person name="Mavromatis K."/>
            <person name="Ivanova N."/>
            <person name="Brettin T."/>
            <person name="Detter J.C."/>
            <person name="Han C."/>
            <person name="Larimer F."/>
            <person name="Land M."/>
            <person name="Hauser L."/>
            <person name="Markowitz V."/>
            <person name="Cheng J.-F."/>
            <person name="Hugenholtz P."/>
            <person name="Woyke T."/>
            <person name="Wu D."/>
            <person name="Spring S."/>
            <person name="Lang E."/>
            <person name="Kopitz M."/>
            <person name="Brambilla E."/>
            <person name="Klenk H.-P."/>
            <person name="Eisen J.A."/>
        </authorList>
    </citation>
    <scope>NUCLEOTIDE SEQUENCE [LARGE SCALE GENOMIC DNA]</scope>
    <source>
        <strain evidence="10">ATCC 23117 / DSM 6794 / NBRC 15988 / NCIMB 1366 / Sio-4</strain>
    </source>
</reference>
<evidence type="ECO:0000259" key="8">
    <source>
        <dbReference type="Pfam" id="PF00275"/>
    </source>
</evidence>
<comment type="pathway">
    <text evidence="1 7">Metabolic intermediate biosynthesis; chorismate biosynthesis; chorismate from D-erythrose 4-phosphate and phosphoenolpyruvate: step 6/7.</text>
</comment>
<evidence type="ECO:0000313" key="10">
    <source>
        <dbReference type="Proteomes" id="UP000006054"/>
    </source>
</evidence>
<feature type="binding site" evidence="7">
    <location>
        <position position="183"/>
    </location>
    <ligand>
        <name>3-phosphoshikimate</name>
        <dbReference type="ChEBI" id="CHEBI:145989"/>
    </ligand>
</feature>
<comment type="caution">
    <text evidence="7">Lacks conserved residue(s) required for the propagation of feature annotation.</text>
</comment>
<evidence type="ECO:0000256" key="6">
    <source>
        <dbReference type="ARBA" id="ARBA00044633"/>
    </source>
</evidence>
<accession>I4AMC7</accession>
<feature type="binding site" evidence="7">
    <location>
        <position position="105"/>
    </location>
    <ligand>
        <name>phosphoenolpyruvate</name>
        <dbReference type="ChEBI" id="CHEBI:58702"/>
    </ligand>
</feature>
<feature type="binding site" evidence="7">
    <location>
        <position position="400"/>
    </location>
    <ligand>
        <name>phosphoenolpyruvate</name>
        <dbReference type="ChEBI" id="CHEBI:58702"/>
    </ligand>
</feature>
<evidence type="ECO:0000256" key="2">
    <source>
        <dbReference type="ARBA" id="ARBA00009948"/>
    </source>
</evidence>
<keyword evidence="4 7" id="KW-0808">Transferase</keyword>
<dbReference type="UniPathway" id="UPA00053">
    <property type="reaction ID" value="UER00089"/>
</dbReference>
<keyword evidence="7" id="KW-0963">Cytoplasm</keyword>
<comment type="subunit">
    <text evidence="7">Monomer.</text>
</comment>
<feature type="binding site" evidence="7">
    <location>
        <position position="182"/>
    </location>
    <ligand>
        <name>3-phosphoshikimate</name>
        <dbReference type="ChEBI" id="CHEBI:145989"/>
    </ligand>
</feature>
<evidence type="ECO:0000256" key="4">
    <source>
        <dbReference type="ARBA" id="ARBA00022679"/>
    </source>
</evidence>
<dbReference type="PROSITE" id="PS00885">
    <property type="entry name" value="EPSP_SYNTHASE_2"/>
    <property type="match status" value="1"/>
</dbReference>
<feature type="domain" description="Enolpyruvate transferase" evidence="8">
    <location>
        <begin position="22"/>
        <end position="433"/>
    </location>
</feature>
<keyword evidence="10" id="KW-1185">Reference proteome</keyword>
<dbReference type="RefSeq" id="WP_014798548.1">
    <property type="nucleotide sequence ID" value="NC_018018.1"/>
</dbReference>
<protein>
    <recommendedName>
        <fullName evidence="7">3-phosphoshikimate 1-carboxyvinyltransferase</fullName>
        <ecNumber evidence="7">2.5.1.19</ecNumber>
    </recommendedName>
    <alternativeName>
        <fullName evidence="7">5-enolpyruvylshikimate-3-phosphate synthase</fullName>
        <shortName evidence="7">EPSP synthase</shortName>
        <shortName evidence="7">EPSPS</shortName>
    </alternativeName>
</protein>
<dbReference type="InterPro" id="IPR006264">
    <property type="entry name" value="EPSP_synthase"/>
</dbReference>
<gene>
    <name evidence="7" type="primary">aroA</name>
    <name evidence="9" type="ordered locus">Fleli_2759</name>
</gene>
<dbReference type="PANTHER" id="PTHR21090:SF5">
    <property type="entry name" value="PENTAFUNCTIONAL AROM POLYPEPTIDE"/>
    <property type="match status" value="1"/>
</dbReference>
<dbReference type="GO" id="GO:0009073">
    <property type="term" value="P:aromatic amino acid family biosynthetic process"/>
    <property type="evidence" value="ECO:0007669"/>
    <property type="project" value="UniProtKB-KW"/>
</dbReference>
<dbReference type="GO" id="GO:0003866">
    <property type="term" value="F:3-phosphoshikimate 1-carboxyvinyltransferase activity"/>
    <property type="evidence" value="ECO:0007669"/>
    <property type="project" value="UniProtKB-UniRule"/>
</dbReference>
<feature type="binding site" evidence="7">
    <location>
        <position position="325"/>
    </location>
    <ligand>
        <name>3-phosphoshikimate</name>
        <dbReference type="ChEBI" id="CHEBI:145989"/>
    </ligand>
</feature>
<dbReference type="HOGENOM" id="CLU_024321_0_0_10"/>
<dbReference type="CDD" id="cd01556">
    <property type="entry name" value="EPSP_synthase"/>
    <property type="match status" value="1"/>
</dbReference>
<dbReference type="Gene3D" id="3.65.10.10">
    <property type="entry name" value="Enolpyruvate transferase domain"/>
    <property type="match status" value="2"/>
</dbReference>
<dbReference type="PANTHER" id="PTHR21090">
    <property type="entry name" value="AROM/DEHYDROQUINATE SYNTHASE"/>
    <property type="match status" value="1"/>
</dbReference>
<evidence type="ECO:0000256" key="5">
    <source>
        <dbReference type="ARBA" id="ARBA00023141"/>
    </source>
</evidence>
<dbReference type="SUPFAM" id="SSF55205">
    <property type="entry name" value="EPT/RTPC-like"/>
    <property type="match status" value="1"/>
</dbReference>
<dbReference type="InterPro" id="IPR023193">
    <property type="entry name" value="EPSP_synthase_CS"/>
</dbReference>
<feature type="binding site" evidence="7">
    <location>
        <position position="133"/>
    </location>
    <ligand>
        <name>phosphoenolpyruvate</name>
        <dbReference type="ChEBI" id="CHEBI:58702"/>
    </ligand>
</feature>
<dbReference type="PATRIC" id="fig|880071.3.peg.2745"/>
<feature type="binding site" evidence="7">
    <location>
        <position position="352"/>
    </location>
    <ligand>
        <name>3-phosphoshikimate</name>
        <dbReference type="ChEBI" id="CHEBI:145989"/>
    </ligand>
</feature>
<evidence type="ECO:0000256" key="7">
    <source>
        <dbReference type="HAMAP-Rule" id="MF_00210"/>
    </source>
</evidence>
<evidence type="ECO:0000256" key="3">
    <source>
        <dbReference type="ARBA" id="ARBA00022605"/>
    </source>
</evidence>
<dbReference type="eggNOG" id="COG0128">
    <property type="taxonomic scope" value="Bacteria"/>
</dbReference>
<evidence type="ECO:0000256" key="1">
    <source>
        <dbReference type="ARBA" id="ARBA00004811"/>
    </source>
</evidence>
<comment type="catalytic activity">
    <reaction evidence="6">
        <text>3-phosphoshikimate + phosphoenolpyruvate = 5-O-(1-carboxyvinyl)-3-phosphoshikimate + phosphate</text>
        <dbReference type="Rhea" id="RHEA:21256"/>
        <dbReference type="ChEBI" id="CHEBI:43474"/>
        <dbReference type="ChEBI" id="CHEBI:57701"/>
        <dbReference type="ChEBI" id="CHEBI:58702"/>
        <dbReference type="ChEBI" id="CHEBI:145989"/>
        <dbReference type="EC" id="2.5.1.19"/>
    </reaction>
    <physiologicalReaction direction="left-to-right" evidence="6">
        <dbReference type="Rhea" id="RHEA:21257"/>
    </physiologicalReaction>
</comment>
<feature type="binding site" evidence="7">
    <location>
        <position position="33"/>
    </location>
    <ligand>
        <name>3-phosphoshikimate</name>
        <dbReference type="ChEBI" id="CHEBI:145989"/>
    </ligand>
</feature>
<dbReference type="GO" id="GO:0008652">
    <property type="term" value="P:amino acid biosynthetic process"/>
    <property type="evidence" value="ECO:0007669"/>
    <property type="project" value="UniProtKB-KW"/>
</dbReference>
<comment type="similarity">
    <text evidence="2 7">Belongs to the EPSP synthase family.</text>
</comment>
<evidence type="ECO:0000313" key="9">
    <source>
        <dbReference type="EMBL" id="AFM05112.1"/>
    </source>
</evidence>
<organism evidence="9 10">
    <name type="scientific">Bernardetia litoralis (strain ATCC 23117 / DSM 6794 / NBRC 15988 / NCIMB 1366 / Fx l1 / Sio-4)</name>
    <name type="common">Flexibacter litoralis</name>
    <dbReference type="NCBI Taxonomy" id="880071"/>
    <lineage>
        <taxon>Bacteria</taxon>
        <taxon>Pseudomonadati</taxon>
        <taxon>Bacteroidota</taxon>
        <taxon>Cytophagia</taxon>
        <taxon>Cytophagales</taxon>
        <taxon>Bernardetiaceae</taxon>
        <taxon>Bernardetia</taxon>
    </lineage>
</organism>
<dbReference type="InterPro" id="IPR036968">
    <property type="entry name" value="Enolpyruvate_Tfrase_sf"/>
</dbReference>
<comment type="function">
    <text evidence="7">Catalyzes the transfer of the enolpyruvyl moiety of phosphoenolpyruvate (PEP) to the 5-hydroxyl of shikimate-3-phosphate (S3P) to produce enolpyruvyl shikimate-3-phosphate and inorganic phosphate.</text>
</comment>
<dbReference type="EC" id="2.5.1.19" evidence="7"/>
<dbReference type="Pfam" id="PF00275">
    <property type="entry name" value="EPSP_synthase"/>
    <property type="match status" value="1"/>
</dbReference>
<dbReference type="GO" id="GO:0009423">
    <property type="term" value="P:chorismate biosynthetic process"/>
    <property type="evidence" value="ECO:0007669"/>
    <property type="project" value="UniProtKB-UniRule"/>
</dbReference>